<dbReference type="EMBL" id="BAAAFZ010000070">
    <property type="protein sequence ID" value="GAA0599426.1"/>
    <property type="molecule type" value="Genomic_DNA"/>
</dbReference>
<dbReference type="Gene3D" id="1.20.120.330">
    <property type="entry name" value="Nucleotidyltransferases domain 2"/>
    <property type="match status" value="1"/>
</dbReference>
<accession>A0ABP3R193</accession>
<evidence type="ECO:0000313" key="1">
    <source>
        <dbReference type="EMBL" id="GAA0599426.1"/>
    </source>
</evidence>
<evidence type="ECO:0000313" key="2">
    <source>
        <dbReference type="Proteomes" id="UP001501588"/>
    </source>
</evidence>
<reference evidence="2" key="1">
    <citation type="journal article" date="2019" name="Int. J. Syst. Evol. Microbiol.">
        <title>The Global Catalogue of Microorganisms (GCM) 10K type strain sequencing project: providing services to taxonomists for standard genome sequencing and annotation.</title>
        <authorList>
            <consortium name="The Broad Institute Genomics Platform"/>
            <consortium name="The Broad Institute Genome Sequencing Center for Infectious Disease"/>
            <person name="Wu L."/>
            <person name="Ma J."/>
        </authorList>
    </citation>
    <scope>NUCLEOTIDE SEQUENCE [LARGE SCALE GENOMIC DNA]</scope>
    <source>
        <strain evidence="2">JCM 9933</strain>
    </source>
</reference>
<dbReference type="SUPFAM" id="SSF81593">
    <property type="entry name" value="Nucleotidyltransferase substrate binding subunit/domain"/>
    <property type="match status" value="1"/>
</dbReference>
<dbReference type="Proteomes" id="UP001501588">
    <property type="component" value="Unassembled WGS sequence"/>
</dbReference>
<dbReference type="RefSeq" id="WP_343897364.1">
    <property type="nucleotide sequence ID" value="NZ_BAAAFZ010000070.1"/>
</dbReference>
<organism evidence="1 2">
    <name type="scientific">Craurococcus roseus</name>
    <dbReference type="NCBI Taxonomy" id="77585"/>
    <lineage>
        <taxon>Bacteria</taxon>
        <taxon>Pseudomonadati</taxon>
        <taxon>Pseudomonadota</taxon>
        <taxon>Alphaproteobacteria</taxon>
        <taxon>Acetobacterales</taxon>
        <taxon>Acetobacteraceae</taxon>
        <taxon>Craurococcus</taxon>
    </lineage>
</organism>
<proteinExistence type="predicted"/>
<keyword evidence="2" id="KW-1185">Reference proteome</keyword>
<gene>
    <name evidence="1" type="ORF">GCM10009416_41910</name>
</gene>
<sequence length="163" mass="18025">MTARDDLSVSLGAAKRLADKLLDVLGDLAPYLPFDADRVEAAEAANSLLTDAFPKRFENLVNHLQDRLWRRVAVEQGFRDPALMSRRDLADLMEKFGLLESADAFAEMVKTRNRLLHMYPNDPARQATRLNQACEQSAVLLAAADAAQAWAARRLSPPPPASP</sequence>
<comment type="caution">
    <text evidence="1">The sequence shown here is derived from an EMBL/GenBank/DDBJ whole genome shotgun (WGS) entry which is preliminary data.</text>
</comment>
<name>A0ABP3R193_9PROT</name>
<protein>
    <submittedName>
        <fullName evidence="1">Uncharacterized protein</fullName>
    </submittedName>
</protein>